<name>A0AA36G3L6_9BILA</name>
<sequence>MRVDIGGFSPGPGMLCAQFDELDRPEAERLQLVHDLLCEGSASIDALFDRLEADQLMLFNANADFFSNFIRSRTHIFKYDTESGFCQNRTDGERRVITQFIRAVAAFPMRLIDHAGMNPIGRTITQLSAEHPFLGVNEEGGMYLKKNFVFQVPSLGRPELHPQVYQHEDAYTYDKSITSLRDGKVIAVSRNRMTVEEGTRVDRKVYEVLPEKVGLTPEQMLEQYAVNSEVEMRVEKMYLPKKLVNAIATQTHSYYHGSAIAIRPAKSTKLLAGPLPTIAPIQVVEVKKTELSIELFATLARLGTHAKHHLEKLLAEVAKQPQGWHDFVYIGENLDSNAIAWQEDFILDRPHIFEAFVKPRKRMRLRSSAERRFFTTILKILDKETQQSATWLKEELVCHKEIGRDFHEYLEWLESQPVSRLKDKIGTVPSRMLLRHRDSKARLGAPEVDFVETATPVWSWPKPNIFEEVMGELDSIVKVDYLREDRQALKTSFAEDGPTRTPGWSTAIKTKRMVVKFGKNRVRPEGLKERCGLGTIT</sequence>
<comment type="caution">
    <text evidence="1">The sequence shown here is derived from an EMBL/GenBank/DDBJ whole genome shotgun (WGS) entry which is preliminary data.</text>
</comment>
<dbReference type="AlphaFoldDB" id="A0AA36G3L6"/>
<proteinExistence type="predicted"/>
<reference evidence="1" key="1">
    <citation type="submission" date="2023-06" db="EMBL/GenBank/DDBJ databases">
        <authorList>
            <person name="Delattre M."/>
        </authorList>
    </citation>
    <scope>NUCLEOTIDE SEQUENCE</scope>
    <source>
        <strain evidence="1">AF72</strain>
    </source>
</reference>
<feature type="non-terminal residue" evidence="1">
    <location>
        <position position="1"/>
    </location>
</feature>
<accession>A0AA36G3L6</accession>
<gene>
    <name evidence="1" type="ORF">MSPICULIGERA_LOCUS15876</name>
</gene>
<keyword evidence="2" id="KW-1185">Reference proteome</keyword>
<evidence type="ECO:0000313" key="2">
    <source>
        <dbReference type="Proteomes" id="UP001177023"/>
    </source>
</evidence>
<dbReference type="EMBL" id="CATQJA010002651">
    <property type="protein sequence ID" value="CAJ0577606.1"/>
    <property type="molecule type" value="Genomic_DNA"/>
</dbReference>
<dbReference type="Proteomes" id="UP001177023">
    <property type="component" value="Unassembled WGS sequence"/>
</dbReference>
<protein>
    <submittedName>
        <fullName evidence="1">Uncharacterized protein</fullName>
    </submittedName>
</protein>
<organism evidence="1 2">
    <name type="scientific">Mesorhabditis spiculigera</name>
    <dbReference type="NCBI Taxonomy" id="96644"/>
    <lineage>
        <taxon>Eukaryota</taxon>
        <taxon>Metazoa</taxon>
        <taxon>Ecdysozoa</taxon>
        <taxon>Nematoda</taxon>
        <taxon>Chromadorea</taxon>
        <taxon>Rhabditida</taxon>
        <taxon>Rhabditina</taxon>
        <taxon>Rhabditomorpha</taxon>
        <taxon>Rhabditoidea</taxon>
        <taxon>Rhabditidae</taxon>
        <taxon>Mesorhabditinae</taxon>
        <taxon>Mesorhabditis</taxon>
    </lineage>
</organism>
<evidence type="ECO:0000313" key="1">
    <source>
        <dbReference type="EMBL" id="CAJ0577606.1"/>
    </source>
</evidence>